<evidence type="ECO:0000259" key="2">
    <source>
        <dbReference type="Pfam" id="PF12172"/>
    </source>
</evidence>
<gene>
    <name evidence="3" type="ORF">ACFYY5_35315</name>
</gene>
<evidence type="ECO:0000313" key="4">
    <source>
        <dbReference type="Proteomes" id="UP001602089"/>
    </source>
</evidence>
<dbReference type="Gene3D" id="6.10.30.10">
    <property type="match status" value="1"/>
</dbReference>
<dbReference type="InterPro" id="IPR022002">
    <property type="entry name" value="ChsH2_Znr"/>
</dbReference>
<dbReference type="PANTHER" id="PTHR34075:SF5">
    <property type="entry name" value="BLR3430 PROTEIN"/>
    <property type="match status" value="1"/>
</dbReference>
<feature type="domain" description="ChsH2 C-terminal OB-fold" evidence="1">
    <location>
        <begin position="57"/>
        <end position="122"/>
    </location>
</feature>
<keyword evidence="4" id="KW-1185">Reference proteome</keyword>
<accession>A0ABW6TPW1</accession>
<dbReference type="EMBL" id="JBIATK010000025">
    <property type="protein sequence ID" value="MFF4028123.1"/>
    <property type="molecule type" value="Genomic_DNA"/>
</dbReference>
<evidence type="ECO:0000259" key="1">
    <source>
        <dbReference type="Pfam" id="PF01796"/>
    </source>
</evidence>
<evidence type="ECO:0000313" key="3">
    <source>
        <dbReference type="EMBL" id="MFF4028123.1"/>
    </source>
</evidence>
<proteinExistence type="predicted"/>
<name>A0ABW6TPW1_9NOCA</name>
<dbReference type="Pfam" id="PF12172">
    <property type="entry name" value="zf-ChsH2"/>
    <property type="match status" value="1"/>
</dbReference>
<dbReference type="Proteomes" id="UP001602089">
    <property type="component" value="Unassembled WGS sequence"/>
</dbReference>
<sequence>MDFDMSKPVPEVQPWTEAFWVGTRSGMLLIQVCRKCEARIFAPRKRCPECWSADLGWIESAGRGRVFTFSTAYSMVEPRFMDELPYTIAYVDLAEGVRMMTRIVDCDPAEVAIGAEVEVVFHERGDFQLPYFRPAQNRNLDG</sequence>
<dbReference type="RefSeq" id="WP_387133153.1">
    <property type="nucleotide sequence ID" value="NZ_JBIATK010000025.1"/>
</dbReference>
<dbReference type="PANTHER" id="PTHR34075">
    <property type="entry name" value="BLR3430 PROTEIN"/>
    <property type="match status" value="1"/>
</dbReference>
<reference evidence="3 4" key="1">
    <citation type="submission" date="2024-10" db="EMBL/GenBank/DDBJ databases">
        <title>The Natural Products Discovery Center: Release of the First 8490 Sequenced Strains for Exploring Actinobacteria Biosynthetic Diversity.</title>
        <authorList>
            <person name="Kalkreuter E."/>
            <person name="Kautsar S.A."/>
            <person name="Yang D."/>
            <person name="Bader C.D."/>
            <person name="Teijaro C.N."/>
            <person name="Fluegel L."/>
            <person name="Davis C.M."/>
            <person name="Simpson J.R."/>
            <person name="Lauterbach L."/>
            <person name="Steele A.D."/>
            <person name="Gui C."/>
            <person name="Meng S."/>
            <person name="Li G."/>
            <person name="Viehrig K."/>
            <person name="Ye F."/>
            <person name="Su P."/>
            <person name="Kiefer A.F."/>
            <person name="Nichols A."/>
            <person name="Cepeda A.J."/>
            <person name="Yan W."/>
            <person name="Fan B."/>
            <person name="Jiang Y."/>
            <person name="Adhikari A."/>
            <person name="Zheng C.-J."/>
            <person name="Schuster L."/>
            <person name="Cowan T.M."/>
            <person name="Smanski M.J."/>
            <person name="Chevrette M.G."/>
            <person name="De Carvalho L.P.S."/>
            <person name="Shen B."/>
        </authorList>
    </citation>
    <scope>NUCLEOTIDE SEQUENCE [LARGE SCALE GENOMIC DNA]</scope>
    <source>
        <strain evidence="3 4">NPDC001867</strain>
    </source>
</reference>
<dbReference type="InterPro" id="IPR012340">
    <property type="entry name" value="NA-bd_OB-fold"/>
</dbReference>
<organism evidence="3 4">
    <name type="scientific">Nocardia elegans</name>
    <dbReference type="NCBI Taxonomy" id="300029"/>
    <lineage>
        <taxon>Bacteria</taxon>
        <taxon>Bacillati</taxon>
        <taxon>Actinomycetota</taxon>
        <taxon>Actinomycetes</taxon>
        <taxon>Mycobacteriales</taxon>
        <taxon>Nocardiaceae</taxon>
        <taxon>Nocardia</taxon>
    </lineage>
</organism>
<dbReference type="InterPro" id="IPR052513">
    <property type="entry name" value="Thioester_dehydratase-like"/>
</dbReference>
<dbReference type="Pfam" id="PF01796">
    <property type="entry name" value="OB_ChsH2_C"/>
    <property type="match status" value="1"/>
</dbReference>
<dbReference type="InterPro" id="IPR002878">
    <property type="entry name" value="ChsH2_C"/>
</dbReference>
<protein>
    <submittedName>
        <fullName evidence="3">Zn-ribbon domain-containing OB-fold protein</fullName>
    </submittedName>
</protein>
<comment type="caution">
    <text evidence="3">The sequence shown here is derived from an EMBL/GenBank/DDBJ whole genome shotgun (WGS) entry which is preliminary data.</text>
</comment>
<dbReference type="SUPFAM" id="SSF50249">
    <property type="entry name" value="Nucleic acid-binding proteins"/>
    <property type="match status" value="1"/>
</dbReference>
<feature type="domain" description="ChsH2 rubredoxin-like zinc ribbon" evidence="2">
    <location>
        <begin position="20"/>
        <end position="55"/>
    </location>
</feature>